<accession>A0A4D7CRG0</accession>
<evidence type="ECO:0000256" key="3">
    <source>
        <dbReference type="ARBA" id="ARBA00022898"/>
    </source>
</evidence>
<evidence type="ECO:0000256" key="1">
    <source>
        <dbReference type="ARBA" id="ARBA00001933"/>
    </source>
</evidence>
<feature type="domain" description="Aminotransferase class I/classII large" evidence="6">
    <location>
        <begin position="6"/>
        <end position="296"/>
    </location>
</feature>
<dbReference type="InterPro" id="IPR015422">
    <property type="entry name" value="PyrdxlP-dep_Trfase_small"/>
</dbReference>
<dbReference type="Proteomes" id="UP000298615">
    <property type="component" value="Chromosome"/>
</dbReference>
<keyword evidence="8" id="KW-1185">Reference proteome</keyword>
<proteinExistence type="inferred from homology"/>
<dbReference type="InterPro" id="IPR004839">
    <property type="entry name" value="Aminotransferase_I/II_large"/>
</dbReference>
<organism evidence="7 8">
    <name type="scientific">Vagococcus zengguangii</name>
    <dbReference type="NCBI Taxonomy" id="2571750"/>
    <lineage>
        <taxon>Bacteria</taxon>
        <taxon>Bacillati</taxon>
        <taxon>Bacillota</taxon>
        <taxon>Bacilli</taxon>
        <taxon>Lactobacillales</taxon>
        <taxon>Enterococcaceae</taxon>
        <taxon>Vagococcus</taxon>
    </lineage>
</organism>
<dbReference type="CDD" id="cd00609">
    <property type="entry name" value="AAT_like"/>
    <property type="match status" value="1"/>
</dbReference>
<dbReference type="PANTHER" id="PTHR43525">
    <property type="entry name" value="PROTEIN MALY"/>
    <property type="match status" value="1"/>
</dbReference>
<dbReference type="RefSeq" id="WP_136953480.1">
    <property type="nucleotide sequence ID" value="NZ_CP039712.1"/>
</dbReference>
<dbReference type="KEGG" id="vao:FA707_06540"/>
<dbReference type="Pfam" id="PF00155">
    <property type="entry name" value="Aminotran_1_2"/>
    <property type="match status" value="1"/>
</dbReference>
<keyword evidence="4" id="KW-0456">Lyase</keyword>
<comment type="cofactor">
    <cofactor evidence="1">
        <name>pyridoxal 5'-phosphate</name>
        <dbReference type="ChEBI" id="CHEBI:597326"/>
    </cofactor>
</comment>
<evidence type="ECO:0000313" key="8">
    <source>
        <dbReference type="Proteomes" id="UP000298615"/>
    </source>
</evidence>
<keyword evidence="3" id="KW-0663">Pyridoxal phosphate</keyword>
<evidence type="ECO:0000256" key="4">
    <source>
        <dbReference type="ARBA" id="ARBA00023239"/>
    </source>
</evidence>
<keyword evidence="7" id="KW-0808">Transferase</keyword>
<dbReference type="EC" id="4.4.1.13" evidence="2"/>
<dbReference type="GO" id="GO:0047804">
    <property type="term" value="F:cysteine-S-conjugate beta-lyase activity"/>
    <property type="evidence" value="ECO:0007669"/>
    <property type="project" value="UniProtKB-EC"/>
</dbReference>
<dbReference type="SUPFAM" id="SSF53383">
    <property type="entry name" value="PLP-dependent transferases"/>
    <property type="match status" value="1"/>
</dbReference>
<dbReference type="Gene3D" id="3.90.1150.10">
    <property type="entry name" value="Aspartate Aminotransferase, domain 1"/>
    <property type="match status" value="1"/>
</dbReference>
<dbReference type="Gene3D" id="3.40.640.10">
    <property type="entry name" value="Type I PLP-dependent aspartate aminotransferase-like (Major domain)"/>
    <property type="match status" value="1"/>
</dbReference>
<name>A0A4D7CRG0_9ENTE</name>
<evidence type="ECO:0000313" key="7">
    <source>
        <dbReference type="EMBL" id="QCI86649.1"/>
    </source>
</evidence>
<dbReference type="InterPro" id="IPR015424">
    <property type="entry name" value="PyrdxlP-dep_Trfase"/>
</dbReference>
<dbReference type="GO" id="GO:0030170">
    <property type="term" value="F:pyridoxal phosphate binding"/>
    <property type="evidence" value="ECO:0007669"/>
    <property type="project" value="InterPro"/>
</dbReference>
<dbReference type="InterPro" id="IPR015421">
    <property type="entry name" value="PyrdxlP-dep_Trfase_major"/>
</dbReference>
<dbReference type="AlphaFoldDB" id="A0A4D7CRG0"/>
<gene>
    <name evidence="7" type="ORF">FA707_06540</name>
</gene>
<evidence type="ECO:0000259" key="6">
    <source>
        <dbReference type="Pfam" id="PF00155"/>
    </source>
</evidence>
<protein>
    <recommendedName>
        <fullName evidence="2">cysteine-S-conjugate beta-lyase</fullName>
        <ecNumber evidence="2">4.4.1.13</ecNumber>
    </recommendedName>
</protein>
<reference evidence="7 8" key="1">
    <citation type="submission" date="2019-04" db="EMBL/GenBank/DDBJ databases">
        <title>Vagococcus sp. nov., isolated from faeces of yaks (Bos grunniens).</title>
        <authorList>
            <person name="Ge Y."/>
        </authorList>
    </citation>
    <scope>NUCLEOTIDE SEQUENCE [LARGE SCALE GENOMIC DNA]</scope>
    <source>
        <strain evidence="7 8">MN-17</strain>
    </source>
</reference>
<dbReference type="GO" id="GO:0008483">
    <property type="term" value="F:transaminase activity"/>
    <property type="evidence" value="ECO:0007669"/>
    <property type="project" value="UniProtKB-KW"/>
</dbReference>
<dbReference type="EMBL" id="CP039712">
    <property type="protein sequence ID" value="QCI86649.1"/>
    <property type="molecule type" value="Genomic_DNA"/>
</dbReference>
<evidence type="ECO:0000256" key="5">
    <source>
        <dbReference type="ARBA" id="ARBA00037974"/>
    </source>
</evidence>
<comment type="similarity">
    <text evidence="5">Belongs to the class-II pyridoxal-phosphate-dependent aminotransferase family. MalY/PatB cystathionine beta-lyase subfamily.</text>
</comment>
<dbReference type="PANTHER" id="PTHR43525:SF1">
    <property type="entry name" value="PROTEIN MALY"/>
    <property type="match status" value="1"/>
</dbReference>
<evidence type="ECO:0000256" key="2">
    <source>
        <dbReference type="ARBA" id="ARBA00012224"/>
    </source>
</evidence>
<dbReference type="InterPro" id="IPR051798">
    <property type="entry name" value="Class-II_PLP-Dep_Aminotrans"/>
</dbReference>
<keyword evidence="7" id="KW-0032">Aminotransferase</keyword>
<sequence length="305" mass="34296">MNNVVQVISTVVRALTAEEDNILVLTPSYGPLINTPTAAKRHVIKVPMTCESKRYQVDMASFEQAIIEHDIKIFILCNPQNPTGRVWTHAELTELFKICQRHQVKVLADEIHSDLIYPDQTFVPAMQVAREVGWEQQLVVANAPTKTFNLAGLQAAYYIVENPEFIELIEQERAYASTGNLLGVFAYLGIETSYSYGEDYVDTMMSYIQDNYRYVEAELARELPEAKIVEAEATYLIWVDISYLAEKGITMNNLKSSLAKHGVAISTGEDFYEDQLFLRVNIGCPKATLTEGVARLISGLKNLSE</sequence>